<evidence type="ECO:0000256" key="1">
    <source>
        <dbReference type="ARBA" id="ARBA00003394"/>
    </source>
</evidence>
<evidence type="ECO:0000256" key="7">
    <source>
        <dbReference type="ARBA" id="ARBA00049183"/>
    </source>
</evidence>
<name>A0A074J5A6_9RHOB</name>
<feature type="site" description="Transition state stabilizer" evidence="9">
    <location>
        <position position="203"/>
    </location>
</feature>
<keyword evidence="10" id="KW-0472">Membrane</keyword>
<comment type="subcellular location">
    <subcellularLocation>
        <location evidence="10">Cell membrane</location>
    </subcellularLocation>
</comment>
<comment type="caution">
    <text evidence="12">The sequence shown here is derived from an EMBL/GenBank/DDBJ whole genome shotgun (WGS) entry which is preliminary data.</text>
</comment>
<dbReference type="PANTHER" id="PTHR42755:SF1">
    <property type="entry name" value="3-DEOXY-D-MANNO-OCTULOSONIC ACID TRANSFERASE, MITOCHONDRIAL-RELATED"/>
    <property type="match status" value="1"/>
</dbReference>
<keyword evidence="5 10" id="KW-0808">Transferase</keyword>
<dbReference type="AlphaFoldDB" id="A0A074J5A6"/>
<evidence type="ECO:0000256" key="3">
    <source>
        <dbReference type="ARBA" id="ARBA00012621"/>
    </source>
</evidence>
<gene>
    <name evidence="12" type="ORF">TP2_06745</name>
</gene>
<dbReference type="EMBL" id="AUND01000023">
    <property type="protein sequence ID" value="KEO52631.1"/>
    <property type="molecule type" value="Genomic_DNA"/>
</dbReference>
<evidence type="ECO:0000259" key="11">
    <source>
        <dbReference type="Pfam" id="PF04413"/>
    </source>
</evidence>
<dbReference type="SUPFAM" id="SSF53756">
    <property type="entry name" value="UDP-Glycosyltransferase/glycogen phosphorylase"/>
    <property type="match status" value="1"/>
</dbReference>
<evidence type="ECO:0000256" key="4">
    <source>
        <dbReference type="ARBA" id="ARBA00019077"/>
    </source>
</evidence>
<dbReference type="InterPro" id="IPR039901">
    <property type="entry name" value="Kdotransferase"/>
</dbReference>
<feature type="domain" description="3-deoxy-D-manno-octulosonic-acid transferase N-terminal" evidence="11">
    <location>
        <begin position="34"/>
        <end position="205"/>
    </location>
</feature>
<sequence>MFAYRLLVSFATLPVLVRLGWRVLRGKESARAASERLGGGEASPGRVWLHAASNGELTSARPLIEAMLTRDPTLRLLVTVNTATARAMGEGWADPRIAIRMAPLDHRAVLGRFLRRHGPRALIVIENELWPNRMALVARAGLPILVIGARISERSAARWGKTGLGQKMVAQIGALSAQDPGSESRFVKLGLPPERLLPQANLKTAITLERGAPLDWARSETVLAASTHEGEEALVLRAFADARARRPGLRLILAPRHPRRAPEIAALIAKVGLAHTARSKDEPPEAEVYLADTMGEMGRWYESAGICFVGGSLVEKGGHTPYEPASFDCAILHGPHVANFREAYGALDDQGGARLTKDAAELTEQFATLGATEQAELARTARAALGPPADIEALSQAVLDRL</sequence>
<feature type="active site" description="Proton acceptor" evidence="8">
    <location>
        <position position="56"/>
    </location>
</feature>
<keyword evidence="10" id="KW-0448">Lipopolysaccharide biosynthesis</keyword>
<evidence type="ECO:0000313" key="12">
    <source>
        <dbReference type="EMBL" id="KEO52631.1"/>
    </source>
</evidence>
<evidence type="ECO:0000313" key="13">
    <source>
        <dbReference type="Proteomes" id="UP000027432"/>
    </source>
</evidence>
<keyword evidence="10" id="KW-1003">Cell membrane</keyword>
<dbReference type="Proteomes" id="UP000027432">
    <property type="component" value="Unassembled WGS sequence"/>
</dbReference>
<dbReference type="Pfam" id="PF04413">
    <property type="entry name" value="Glycos_transf_N"/>
    <property type="match status" value="1"/>
</dbReference>
<keyword evidence="13" id="KW-1185">Reference proteome</keyword>
<evidence type="ECO:0000256" key="6">
    <source>
        <dbReference type="ARBA" id="ARBA00031445"/>
    </source>
</evidence>
<dbReference type="PANTHER" id="PTHR42755">
    <property type="entry name" value="3-DEOXY-MANNO-OCTULOSONATE CYTIDYLYLTRANSFERASE"/>
    <property type="match status" value="1"/>
</dbReference>
<dbReference type="GO" id="GO:0009245">
    <property type="term" value="P:lipid A biosynthetic process"/>
    <property type="evidence" value="ECO:0007669"/>
    <property type="project" value="TreeGrafter"/>
</dbReference>
<comment type="similarity">
    <text evidence="10">Belongs to the glycosyltransferase group 1 family.</text>
</comment>
<dbReference type="OrthoDB" id="9789797at2"/>
<comment type="pathway">
    <text evidence="2 10">Bacterial outer membrane biogenesis; LPS core biosynthesis.</text>
</comment>
<feature type="site" description="Transition state stabilizer" evidence="9">
    <location>
        <position position="126"/>
    </location>
</feature>
<dbReference type="UniPathway" id="UPA00958"/>
<dbReference type="GO" id="GO:0043842">
    <property type="term" value="F:Kdo transferase activity"/>
    <property type="evidence" value="ECO:0007669"/>
    <property type="project" value="UniProtKB-EC"/>
</dbReference>
<accession>A0A074J5A6</accession>
<dbReference type="Gene3D" id="3.40.50.11720">
    <property type="entry name" value="3-Deoxy-D-manno-octulosonic-acid transferase, N-terminal domain"/>
    <property type="match status" value="1"/>
</dbReference>
<evidence type="ECO:0000256" key="10">
    <source>
        <dbReference type="RuleBase" id="RU365103"/>
    </source>
</evidence>
<dbReference type="GO" id="GO:0005886">
    <property type="term" value="C:plasma membrane"/>
    <property type="evidence" value="ECO:0007669"/>
    <property type="project" value="UniProtKB-SubCell"/>
</dbReference>
<reference evidence="12 13" key="1">
    <citation type="submission" date="2013-07" db="EMBL/GenBank/DDBJ databases">
        <title>Thioclava pacifica DSM 10166 Genome Sequencing.</title>
        <authorList>
            <person name="Lai Q."/>
            <person name="Shao Z."/>
        </authorList>
    </citation>
    <scope>NUCLEOTIDE SEQUENCE [LARGE SCALE GENOMIC DNA]</scope>
    <source>
        <strain evidence="12 13">DSM 10166</strain>
    </source>
</reference>
<organism evidence="12 13">
    <name type="scientific">Thioclava pacifica DSM 10166</name>
    <dbReference type="NCBI Taxonomy" id="1353537"/>
    <lineage>
        <taxon>Bacteria</taxon>
        <taxon>Pseudomonadati</taxon>
        <taxon>Pseudomonadota</taxon>
        <taxon>Alphaproteobacteria</taxon>
        <taxon>Rhodobacterales</taxon>
        <taxon>Paracoccaceae</taxon>
        <taxon>Thioclava</taxon>
    </lineage>
</organism>
<evidence type="ECO:0000256" key="2">
    <source>
        <dbReference type="ARBA" id="ARBA00004713"/>
    </source>
</evidence>
<dbReference type="Gene3D" id="3.40.50.2000">
    <property type="entry name" value="Glycogen Phosphorylase B"/>
    <property type="match status" value="1"/>
</dbReference>
<dbReference type="RefSeq" id="WP_038076644.1">
    <property type="nucleotide sequence ID" value="NZ_AUND01000023.1"/>
</dbReference>
<dbReference type="InterPro" id="IPR007507">
    <property type="entry name" value="Glycos_transf_N"/>
</dbReference>
<dbReference type="EC" id="2.4.99.12" evidence="3 10"/>
<evidence type="ECO:0000256" key="9">
    <source>
        <dbReference type="PIRSR" id="PIRSR639901-2"/>
    </source>
</evidence>
<protein>
    <recommendedName>
        <fullName evidence="4 10">3-deoxy-D-manno-octulosonic acid transferase</fullName>
        <shortName evidence="10">Kdo transferase</shortName>
        <ecNumber evidence="3 10">2.4.99.12</ecNumber>
    </recommendedName>
    <alternativeName>
        <fullName evidence="6 10">Lipid IV(A) 3-deoxy-D-manno-octulosonic acid transferase</fullName>
    </alternativeName>
</protein>
<dbReference type="GO" id="GO:0009244">
    <property type="term" value="P:lipopolysaccharide core region biosynthetic process"/>
    <property type="evidence" value="ECO:0007669"/>
    <property type="project" value="UniProtKB-UniRule"/>
</dbReference>
<evidence type="ECO:0000256" key="5">
    <source>
        <dbReference type="ARBA" id="ARBA00022679"/>
    </source>
</evidence>
<comment type="function">
    <text evidence="1 10">Involved in lipopolysaccharide (LPS) biosynthesis. Catalyzes the transfer of 3-deoxy-D-manno-octulosonate (Kdo) residue(s) from CMP-Kdo to lipid IV(A), the tetraacyldisaccharide-1,4'-bisphosphate precursor of lipid A.</text>
</comment>
<dbReference type="InterPro" id="IPR038107">
    <property type="entry name" value="Glycos_transf_N_sf"/>
</dbReference>
<dbReference type="STRING" id="1353537.TP2_06745"/>
<dbReference type="eggNOG" id="COG1519">
    <property type="taxonomic scope" value="Bacteria"/>
</dbReference>
<evidence type="ECO:0000256" key="8">
    <source>
        <dbReference type="PIRSR" id="PIRSR639901-1"/>
    </source>
</evidence>
<proteinExistence type="inferred from homology"/>
<comment type="catalytic activity">
    <reaction evidence="7 10">
        <text>lipid IVA (E. coli) + CMP-3-deoxy-beta-D-manno-octulosonate = alpha-Kdo-(2-&gt;6)-lipid IVA (E. coli) + CMP + H(+)</text>
        <dbReference type="Rhea" id="RHEA:28066"/>
        <dbReference type="ChEBI" id="CHEBI:15378"/>
        <dbReference type="ChEBI" id="CHEBI:58603"/>
        <dbReference type="ChEBI" id="CHEBI:60364"/>
        <dbReference type="ChEBI" id="CHEBI:60377"/>
        <dbReference type="ChEBI" id="CHEBI:85987"/>
        <dbReference type="EC" id="2.4.99.12"/>
    </reaction>
</comment>